<evidence type="ECO:0000313" key="2">
    <source>
        <dbReference type="EMBL" id="MBA8889284.1"/>
    </source>
</evidence>
<gene>
    <name evidence="2" type="ORF">FHW12_003527</name>
</gene>
<keyword evidence="2" id="KW-0223">Dioxygenase</keyword>
<dbReference type="RefSeq" id="WP_220484523.1">
    <property type="nucleotide sequence ID" value="NZ_JACGXL010000006.1"/>
</dbReference>
<keyword evidence="2" id="KW-0456">Lyase</keyword>
<proteinExistence type="predicted"/>
<dbReference type="EMBL" id="JACGXL010000006">
    <property type="protein sequence ID" value="MBA8889284.1"/>
    <property type="molecule type" value="Genomic_DNA"/>
</dbReference>
<dbReference type="PROSITE" id="PS51819">
    <property type="entry name" value="VOC"/>
    <property type="match status" value="1"/>
</dbReference>
<name>A0A839FB03_9GAMM</name>
<evidence type="ECO:0000313" key="3">
    <source>
        <dbReference type="Proteomes" id="UP000550401"/>
    </source>
</evidence>
<dbReference type="SUPFAM" id="SSF54593">
    <property type="entry name" value="Glyoxalase/Bleomycin resistance protein/Dihydroxybiphenyl dioxygenase"/>
    <property type="match status" value="1"/>
</dbReference>
<feature type="domain" description="VOC" evidence="1">
    <location>
        <begin position="1"/>
        <end position="128"/>
    </location>
</feature>
<keyword evidence="3" id="KW-1185">Reference proteome</keyword>
<dbReference type="InterPro" id="IPR004360">
    <property type="entry name" value="Glyas_Fos-R_dOase_dom"/>
</dbReference>
<evidence type="ECO:0000259" key="1">
    <source>
        <dbReference type="PROSITE" id="PS51819"/>
    </source>
</evidence>
<dbReference type="InterPro" id="IPR037523">
    <property type="entry name" value="VOC_core"/>
</dbReference>
<accession>A0A839FB03</accession>
<dbReference type="PANTHER" id="PTHR35006">
    <property type="entry name" value="GLYOXALASE FAMILY PROTEIN (AFU_ORTHOLOGUE AFUA_5G14830)"/>
    <property type="match status" value="1"/>
</dbReference>
<dbReference type="InterPro" id="IPR029068">
    <property type="entry name" value="Glyas_Bleomycin-R_OHBP_Dase"/>
</dbReference>
<dbReference type="AlphaFoldDB" id="A0A839FB03"/>
<sequence>MIHHLDLTVSDLERSLAFYDAMLDVLGYRRTHDYAGSVPVWVSVDAVAKTSIGLHRASVDAAHDRRAPGLHHVAFQVASRDDVHAAHRRALSIGAIVLDEPAEYDYAPGYYAVFFADPDGIKIEVVFEPAA</sequence>
<dbReference type="GO" id="GO:0051213">
    <property type="term" value="F:dioxygenase activity"/>
    <property type="evidence" value="ECO:0007669"/>
    <property type="project" value="UniProtKB-KW"/>
</dbReference>
<dbReference type="Pfam" id="PF00903">
    <property type="entry name" value="Glyoxalase"/>
    <property type="match status" value="1"/>
</dbReference>
<protein>
    <submittedName>
        <fullName evidence="2">Catechol 2,3-dioxygenase-like lactoylglutathione lyase family enzyme</fullName>
    </submittedName>
</protein>
<dbReference type="GO" id="GO:0016829">
    <property type="term" value="F:lyase activity"/>
    <property type="evidence" value="ECO:0007669"/>
    <property type="project" value="UniProtKB-KW"/>
</dbReference>
<dbReference type="Proteomes" id="UP000550401">
    <property type="component" value="Unassembled WGS sequence"/>
</dbReference>
<reference evidence="2 3" key="1">
    <citation type="submission" date="2020-07" db="EMBL/GenBank/DDBJ databases">
        <title>Genomic Encyclopedia of Type Strains, Phase IV (KMG-V): Genome sequencing to study the core and pangenomes of soil and plant-associated prokaryotes.</title>
        <authorList>
            <person name="Whitman W."/>
        </authorList>
    </citation>
    <scope>NUCLEOTIDE SEQUENCE [LARGE SCALE GENOMIC DNA]</scope>
    <source>
        <strain evidence="2 3">RH2WT43</strain>
    </source>
</reference>
<keyword evidence="2" id="KW-0560">Oxidoreductase</keyword>
<comment type="caution">
    <text evidence="2">The sequence shown here is derived from an EMBL/GenBank/DDBJ whole genome shotgun (WGS) entry which is preliminary data.</text>
</comment>
<dbReference type="PANTHER" id="PTHR35006:SF2">
    <property type="entry name" value="GLYOXALASE FAMILY PROTEIN (AFU_ORTHOLOGUE AFUA_5G14830)"/>
    <property type="match status" value="1"/>
</dbReference>
<organism evidence="2 3">
    <name type="scientific">Dokdonella fugitiva</name>
    <dbReference type="NCBI Taxonomy" id="328517"/>
    <lineage>
        <taxon>Bacteria</taxon>
        <taxon>Pseudomonadati</taxon>
        <taxon>Pseudomonadota</taxon>
        <taxon>Gammaproteobacteria</taxon>
        <taxon>Lysobacterales</taxon>
        <taxon>Rhodanobacteraceae</taxon>
        <taxon>Dokdonella</taxon>
    </lineage>
</organism>
<dbReference type="Gene3D" id="3.10.180.10">
    <property type="entry name" value="2,3-Dihydroxybiphenyl 1,2-Dioxygenase, domain 1"/>
    <property type="match status" value="1"/>
</dbReference>